<evidence type="ECO:0000256" key="7">
    <source>
        <dbReference type="ARBA" id="ARBA00022989"/>
    </source>
</evidence>
<reference evidence="10 11" key="1">
    <citation type="submission" date="2011-10" db="EMBL/GenBank/DDBJ databases">
        <title>The Genome Sequence of Actinomyces graevenitzii C83.</title>
        <authorList>
            <consortium name="The Broad Institute Genome Sequencing Platform"/>
            <consortium name="The Broad Institute Genome Sequencing Center for Infectious Disease"/>
            <person name="Earl A."/>
            <person name="Ward D."/>
            <person name="Feldgarden M."/>
            <person name="Gevers D."/>
            <person name="Sibley C.D."/>
            <person name="Field T.R."/>
            <person name="Grinwis M."/>
            <person name="Eshaghurshan C.S."/>
            <person name="Surette M.G."/>
            <person name="Young S.K."/>
            <person name="Zeng Q."/>
            <person name="Gargeya S."/>
            <person name="Fitzgerald M."/>
            <person name="Haas B."/>
            <person name="Abouelleil A."/>
            <person name="Alvarado L."/>
            <person name="Arachchi H.M."/>
            <person name="Berlin A."/>
            <person name="Brown A."/>
            <person name="Chapman S.B."/>
            <person name="Chen Z."/>
            <person name="Dunbar C."/>
            <person name="Freedman E."/>
            <person name="Gearin G."/>
            <person name="Goldberg J."/>
            <person name="Griggs A."/>
            <person name="Gujja S."/>
            <person name="Heiman D."/>
            <person name="Howarth C."/>
            <person name="Larson L."/>
            <person name="Lui A."/>
            <person name="MacDonald P.J.P."/>
            <person name="Montmayeur A."/>
            <person name="Murphy C."/>
            <person name="Neiman D."/>
            <person name="Pearson M."/>
            <person name="Priest M."/>
            <person name="Roberts A."/>
            <person name="Saif S."/>
            <person name="Shea T."/>
            <person name="Shenoy N."/>
            <person name="Sisk P."/>
            <person name="Stolte C."/>
            <person name="Sykes S."/>
            <person name="Wortman J."/>
            <person name="Nusbaum C."/>
            <person name="Birren B."/>
        </authorList>
    </citation>
    <scope>NUCLEOTIDE SEQUENCE [LARGE SCALE GENOMIC DNA]</scope>
    <source>
        <strain evidence="10 11">C83</strain>
    </source>
</reference>
<feature type="transmembrane region" description="Helical" evidence="9">
    <location>
        <begin position="136"/>
        <end position="156"/>
    </location>
</feature>
<evidence type="ECO:0000256" key="2">
    <source>
        <dbReference type="ARBA" id="ARBA00008540"/>
    </source>
</evidence>
<dbReference type="PATRIC" id="fig|435830.3.peg.1307"/>
<dbReference type="GO" id="GO:0005886">
    <property type="term" value="C:plasma membrane"/>
    <property type="evidence" value="ECO:0007669"/>
    <property type="project" value="UniProtKB-SubCell"/>
</dbReference>
<name>G9PGI5_9ACTO</name>
<feature type="transmembrane region" description="Helical" evidence="9">
    <location>
        <begin position="391"/>
        <end position="411"/>
    </location>
</feature>
<feature type="transmembrane region" description="Helical" evidence="9">
    <location>
        <begin position="431"/>
        <end position="450"/>
    </location>
</feature>
<gene>
    <name evidence="10" type="ORF">HMPREF0045_01359</name>
</gene>
<dbReference type="GO" id="GO:0015188">
    <property type="term" value="F:L-isoleucine transmembrane transporter activity"/>
    <property type="evidence" value="ECO:0007669"/>
    <property type="project" value="TreeGrafter"/>
</dbReference>
<dbReference type="STRING" id="435830.HMPREF0045_01359"/>
<dbReference type="Proteomes" id="UP000003822">
    <property type="component" value="Unassembled WGS sequence"/>
</dbReference>
<evidence type="ECO:0000313" key="10">
    <source>
        <dbReference type="EMBL" id="EHM87672.1"/>
    </source>
</evidence>
<dbReference type="PANTHER" id="PTHR30588:SF0">
    <property type="entry name" value="BRANCHED-CHAIN AMINO ACID PERMEASE BRNQ"/>
    <property type="match status" value="1"/>
</dbReference>
<feature type="transmembrane region" description="Helical" evidence="9">
    <location>
        <begin position="208"/>
        <end position="231"/>
    </location>
</feature>
<sequence length="455" mass="47183">MAAKSAHTLSPPSAEPHKSKQAGKVSLIAVSLMLFSMFFGAGNLIFPPVMGAQAGTAFTPAITGFLIGGVLLPVISVFAIAVAGADLRDLSSRAGKVFGVIFPSAVYLSIGAIYGVPRTGAVSYSTAIKPIINSEGILPSIIFNAVFFTVAVLLCWREGKVVNYLGKILTPALLLLLVLLVTRALSVFETSPGAPQGDYTTQPINAGLLSGYMTMDSVAALAFGIVVVNAFTFGRTGISRSGATTHTGIAALIAGALLATVYVGLGFVGQLMPNGASYSDGAALLSDASALTMGSVGRYAYGLTVLLACMTTAVGLLAASAEFFNRLIPKLSYRALLIVFAVIGFAFASYGLETLLKISAPLITFLYPIAIALVFATLLSHALRLRSNFMFTFAAWGATLWSALTFASEHVKNMPTLLTDLLALSPGQGAQLGWILPTALVAGLGLIVDLSRAKA</sequence>
<dbReference type="eggNOG" id="COG1114">
    <property type="taxonomic scope" value="Bacteria"/>
</dbReference>
<dbReference type="GO" id="GO:0015818">
    <property type="term" value="P:isoleucine transport"/>
    <property type="evidence" value="ECO:0007669"/>
    <property type="project" value="TreeGrafter"/>
</dbReference>
<dbReference type="RefSeq" id="WP_005986834.1">
    <property type="nucleotide sequence ID" value="NZ_JH470338.1"/>
</dbReference>
<evidence type="ECO:0000256" key="6">
    <source>
        <dbReference type="ARBA" id="ARBA00022970"/>
    </source>
</evidence>
<feature type="transmembrane region" description="Helical" evidence="9">
    <location>
        <begin position="299"/>
        <end position="319"/>
    </location>
</feature>
<keyword evidence="8 9" id="KW-0472">Membrane</keyword>
<comment type="subcellular location">
    <subcellularLocation>
        <location evidence="1">Cell membrane</location>
        <topology evidence="1">Multi-pass membrane protein</topology>
    </subcellularLocation>
</comment>
<feature type="transmembrane region" description="Helical" evidence="9">
    <location>
        <begin position="25"/>
        <end position="46"/>
    </location>
</feature>
<proteinExistence type="inferred from homology"/>
<keyword evidence="4" id="KW-1003">Cell membrane</keyword>
<accession>G9PGI5</accession>
<feature type="transmembrane region" description="Helical" evidence="9">
    <location>
        <begin position="97"/>
        <end position="116"/>
    </location>
</feature>
<organism evidence="10 11">
    <name type="scientific">Actinomyces graevenitzii C83</name>
    <dbReference type="NCBI Taxonomy" id="435830"/>
    <lineage>
        <taxon>Bacteria</taxon>
        <taxon>Bacillati</taxon>
        <taxon>Actinomycetota</taxon>
        <taxon>Actinomycetes</taxon>
        <taxon>Actinomycetales</taxon>
        <taxon>Actinomycetaceae</taxon>
        <taxon>Actinomyces</taxon>
    </lineage>
</organism>
<keyword evidence="11" id="KW-1185">Reference proteome</keyword>
<evidence type="ECO:0000256" key="1">
    <source>
        <dbReference type="ARBA" id="ARBA00004651"/>
    </source>
</evidence>
<dbReference type="GO" id="GO:0015820">
    <property type="term" value="P:L-leucine transport"/>
    <property type="evidence" value="ECO:0007669"/>
    <property type="project" value="TreeGrafter"/>
</dbReference>
<feature type="transmembrane region" description="Helical" evidence="9">
    <location>
        <begin position="58"/>
        <end position="85"/>
    </location>
</feature>
<dbReference type="OrthoDB" id="9783920at2"/>
<evidence type="ECO:0000256" key="9">
    <source>
        <dbReference type="SAM" id="Phobius"/>
    </source>
</evidence>
<protein>
    <submittedName>
        <fullName evidence="10">Branched-chain amino acid transport system II carrier protein</fullName>
    </submittedName>
</protein>
<feature type="transmembrane region" description="Helical" evidence="9">
    <location>
        <begin position="243"/>
        <end position="265"/>
    </location>
</feature>
<dbReference type="PANTHER" id="PTHR30588">
    <property type="entry name" value="BRANCHED-CHAIN AMINO ACID TRANSPORT SYSTEM 2 CARRIER PROTEIN"/>
    <property type="match status" value="1"/>
</dbReference>
<keyword evidence="5 9" id="KW-0812">Transmembrane</keyword>
<feature type="transmembrane region" description="Helical" evidence="9">
    <location>
        <begin position="331"/>
        <end position="352"/>
    </location>
</feature>
<dbReference type="InterPro" id="IPR004685">
    <property type="entry name" value="Brnchd-chn_aa_trnsp_Livcs"/>
</dbReference>
<dbReference type="GO" id="GO:0015190">
    <property type="term" value="F:L-leucine transmembrane transporter activity"/>
    <property type="evidence" value="ECO:0007669"/>
    <property type="project" value="TreeGrafter"/>
</dbReference>
<evidence type="ECO:0000313" key="11">
    <source>
        <dbReference type="Proteomes" id="UP000003822"/>
    </source>
</evidence>
<comment type="caution">
    <text evidence="10">The sequence shown here is derived from an EMBL/GenBank/DDBJ whole genome shotgun (WGS) entry which is preliminary data.</text>
</comment>
<dbReference type="NCBIfam" id="TIGR00796">
    <property type="entry name" value="livcs"/>
    <property type="match status" value="1"/>
</dbReference>
<dbReference type="EMBL" id="ACRN01000011">
    <property type="protein sequence ID" value="EHM87672.1"/>
    <property type="molecule type" value="Genomic_DNA"/>
</dbReference>
<keyword evidence="7 9" id="KW-1133">Transmembrane helix</keyword>
<evidence type="ECO:0000256" key="8">
    <source>
        <dbReference type="ARBA" id="ARBA00023136"/>
    </source>
</evidence>
<evidence type="ECO:0000256" key="4">
    <source>
        <dbReference type="ARBA" id="ARBA00022475"/>
    </source>
</evidence>
<comment type="similarity">
    <text evidence="2">Belongs to the branched chain amino acid transporter family.</text>
</comment>
<dbReference type="Pfam" id="PF05525">
    <property type="entry name" value="Branch_AA_trans"/>
    <property type="match status" value="1"/>
</dbReference>
<dbReference type="AlphaFoldDB" id="G9PGI5"/>
<evidence type="ECO:0000256" key="3">
    <source>
        <dbReference type="ARBA" id="ARBA00022448"/>
    </source>
</evidence>
<feature type="transmembrane region" description="Helical" evidence="9">
    <location>
        <begin position="168"/>
        <end position="188"/>
    </location>
</feature>
<dbReference type="HOGENOM" id="CLU_036807_0_1_11"/>
<keyword evidence="3" id="KW-0813">Transport</keyword>
<keyword evidence="6" id="KW-0029">Amino-acid transport</keyword>
<feature type="transmembrane region" description="Helical" evidence="9">
    <location>
        <begin position="358"/>
        <end position="379"/>
    </location>
</feature>
<evidence type="ECO:0000256" key="5">
    <source>
        <dbReference type="ARBA" id="ARBA00022692"/>
    </source>
</evidence>
<dbReference type="GO" id="GO:0005304">
    <property type="term" value="F:L-valine transmembrane transporter activity"/>
    <property type="evidence" value="ECO:0007669"/>
    <property type="project" value="TreeGrafter"/>
</dbReference>